<dbReference type="Proteomes" id="UP001604282">
    <property type="component" value="Unassembled WGS sequence"/>
</dbReference>
<gene>
    <name evidence="3" type="ORF">ACGFYS_07380</name>
</gene>
<protein>
    <submittedName>
        <fullName evidence="3">ROK family protein</fullName>
    </submittedName>
</protein>
<dbReference type="InterPro" id="IPR043129">
    <property type="entry name" value="ATPase_NBD"/>
</dbReference>
<dbReference type="PANTHER" id="PTHR18964">
    <property type="entry name" value="ROK (REPRESSOR, ORF, KINASE) FAMILY"/>
    <property type="match status" value="1"/>
</dbReference>
<dbReference type="Gene3D" id="3.30.420.40">
    <property type="match status" value="2"/>
</dbReference>
<evidence type="ECO:0000256" key="2">
    <source>
        <dbReference type="SAM" id="MobiDB-lite"/>
    </source>
</evidence>
<sequence>MTTRTTGSWTGPGARTASVPHGPPVRLGIDIGGTKTAVAVLDEGNRFLARATAATPAAEGAAAVVGRVRELAVRALAEPAAAGARLTAIGVGTAGVVAPDGRTIASATEALPGWAGTPLAALLEEALGAPTSLLGDVQAFLAGELAAGAAWGARSAVAVMAGTGIGGAIALDGTVVRGSRGAAGHLGHVPVAEAEGHRCPCGAMGHVEAVASGPAMTALLRRDAAHTEVRDLRGVGAAAADGDAAARAVLRRGGRALGAALAGVVSTLDPDVVVLAGGVLHAGPWYEEAARAELAVRTLPLLRGTRVVRAGLGADAVLLGAASYSGTAPYDGPVPPAVR</sequence>
<organism evidence="3 4">
    <name type="scientific">Streptomyces omiyaensis</name>
    <dbReference type="NCBI Taxonomy" id="68247"/>
    <lineage>
        <taxon>Bacteria</taxon>
        <taxon>Bacillati</taxon>
        <taxon>Actinomycetota</taxon>
        <taxon>Actinomycetes</taxon>
        <taxon>Kitasatosporales</taxon>
        <taxon>Streptomycetaceae</taxon>
        <taxon>Streptomyces</taxon>
    </lineage>
</organism>
<evidence type="ECO:0000256" key="1">
    <source>
        <dbReference type="ARBA" id="ARBA00006479"/>
    </source>
</evidence>
<keyword evidence="4" id="KW-1185">Reference proteome</keyword>
<evidence type="ECO:0000313" key="3">
    <source>
        <dbReference type="EMBL" id="MFG3188747.1"/>
    </source>
</evidence>
<comment type="similarity">
    <text evidence="1">Belongs to the ROK (NagC/XylR) family.</text>
</comment>
<dbReference type="PANTHER" id="PTHR18964:SF169">
    <property type="entry name" value="N-ACETYLMANNOSAMINE KINASE"/>
    <property type="match status" value="1"/>
</dbReference>
<dbReference type="InterPro" id="IPR000600">
    <property type="entry name" value="ROK"/>
</dbReference>
<name>A0ABW7BQM4_9ACTN</name>
<feature type="region of interest" description="Disordered" evidence="2">
    <location>
        <begin position="1"/>
        <end position="22"/>
    </location>
</feature>
<dbReference type="RefSeq" id="WP_392011973.1">
    <property type="nucleotide sequence ID" value="NZ_JBIBSS010000009.1"/>
</dbReference>
<dbReference type="SUPFAM" id="SSF53067">
    <property type="entry name" value="Actin-like ATPase domain"/>
    <property type="match status" value="1"/>
</dbReference>
<reference evidence="3 4" key="1">
    <citation type="submission" date="2024-10" db="EMBL/GenBank/DDBJ databases">
        <title>The Natural Products Discovery Center: Release of the First 8490 Sequenced Strains for Exploring Actinobacteria Biosynthetic Diversity.</title>
        <authorList>
            <person name="Kalkreuter E."/>
            <person name="Kautsar S.A."/>
            <person name="Yang D."/>
            <person name="Bader C.D."/>
            <person name="Teijaro C.N."/>
            <person name="Fluegel L."/>
            <person name="Davis C.M."/>
            <person name="Simpson J.R."/>
            <person name="Lauterbach L."/>
            <person name="Steele A.D."/>
            <person name="Gui C."/>
            <person name="Meng S."/>
            <person name="Li G."/>
            <person name="Viehrig K."/>
            <person name="Ye F."/>
            <person name="Su P."/>
            <person name="Kiefer A.F."/>
            <person name="Nichols A."/>
            <person name="Cepeda A.J."/>
            <person name="Yan W."/>
            <person name="Fan B."/>
            <person name="Jiang Y."/>
            <person name="Adhikari A."/>
            <person name="Zheng C.-J."/>
            <person name="Schuster L."/>
            <person name="Cowan T.M."/>
            <person name="Smanski M.J."/>
            <person name="Chevrette M.G."/>
            <person name="De Carvalho L.P.S."/>
            <person name="Shen B."/>
        </authorList>
    </citation>
    <scope>NUCLEOTIDE SEQUENCE [LARGE SCALE GENOMIC DNA]</scope>
    <source>
        <strain evidence="3 4">NPDC048229</strain>
    </source>
</reference>
<comment type="caution">
    <text evidence="3">The sequence shown here is derived from an EMBL/GenBank/DDBJ whole genome shotgun (WGS) entry which is preliminary data.</text>
</comment>
<accession>A0ABW7BQM4</accession>
<proteinExistence type="inferred from homology"/>
<dbReference type="Pfam" id="PF00480">
    <property type="entry name" value="ROK"/>
    <property type="match status" value="1"/>
</dbReference>
<evidence type="ECO:0000313" key="4">
    <source>
        <dbReference type="Proteomes" id="UP001604282"/>
    </source>
</evidence>
<dbReference type="EMBL" id="JBICZW010000004">
    <property type="protein sequence ID" value="MFG3188747.1"/>
    <property type="molecule type" value="Genomic_DNA"/>
</dbReference>